<keyword evidence="3" id="KW-1185">Reference proteome</keyword>
<reference evidence="2 3" key="1">
    <citation type="submission" date="2020-06" db="EMBL/GenBank/DDBJ databases">
        <title>NJ-3-1, isolated from saline soil.</title>
        <authorList>
            <person name="Cui H.L."/>
            <person name="Shi X."/>
        </authorList>
    </citation>
    <scope>NUCLEOTIDE SEQUENCE [LARGE SCALE GENOMIC DNA]</scope>
    <source>
        <strain evidence="2 3">NJ-3-1</strain>
    </source>
</reference>
<dbReference type="GeneID" id="56037959"/>
<feature type="transmembrane region" description="Helical" evidence="1">
    <location>
        <begin position="93"/>
        <end position="111"/>
    </location>
</feature>
<dbReference type="RefSeq" id="WP_179268782.1">
    <property type="nucleotide sequence ID" value="NZ_CP058579.1"/>
</dbReference>
<feature type="transmembrane region" description="Helical" evidence="1">
    <location>
        <begin position="12"/>
        <end position="30"/>
    </location>
</feature>
<evidence type="ECO:0000313" key="3">
    <source>
        <dbReference type="Proteomes" id="UP000509626"/>
    </source>
</evidence>
<organism evidence="2 3">
    <name type="scientific">Halorarum salinum</name>
    <dbReference type="NCBI Taxonomy" id="2743089"/>
    <lineage>
        <taxon>Archaea</taxon>
        <taxon>Methanobacteriati</taxon>
        <taxon>Methanobacteriota</taxon>
        <taxon>Stenosarchaea group</taxon>
        <taxon>Halobacteria</taxon>
        <taxon>Halobacteriales</taxon>
        <taxon>Haloferacaceae</taxon>
        <taxon>Halorarum</taxon>
    </lineage>
</organism>
<keyword evidence="1" id="KW-1133">Transmembrane helix</keyword>
<evidence type="ECO:0000256" key="1">
    <source>
        <dbReference type="SAM" id="Phobius"/>
    </source>
</evidence>
<gene>
    <name evidence="2" type="ORF">HUG12_10830</name>
</gene>
<proteinExistence type="predicted"/>
<accession>A0A7D5QA60</accession>
<keyword evidence="1" id="KW-0472">Membrane</keyword>
<keyword evidence="1" id="KW-0812">Transmembrane</keyword>
<dbReference type="AlphaFoldDB" id="A0A7D5QA60"/>
<dbReference type="Proteomes" id="UP000509626">
    <property type="component" value="Chromosome"/>
</dbReference>
<sequence length="145" mass="15158">MPVNPVTWATSHPALVLTGVLGLVALAWAYESYQEANDRREALAGFGGRAKRGTGGALNIVLVSVVALVGWAATTFQTAGEAIGFVLTLAPEVPVLTATAMTIGLGALGLSDLIILEWWHFVLLTTVLVVLAVAYRADFRTGGLP</sequence>
<protein>
    <submittedName>
        <fullName evidence="2">Uncharacterized protein</fullName>
    </submittedName>
</protein>
<dbReference type="KEGG" id="halu:HUG12_10830"/>
<dbReference type="OrthoDB" id="384838at2157"/>
<name>A0A7D5QA60_9EURY</name>
<feature type="transmembrane region" description="Helical" evidence="1">
    <location>
        <begin position="56"/>
        <end position="73"/>
    </location>
</feature>
<dbReference type="EMBL" id="CP058579">
    <property type="protein sequence ID" value="QLG62197.1"/>
    <property type="molecule type" value="Genomic_DNA"/>
</dbReference>
<evidence type="ECO:0000313" key="2">
    <source>
        <dbReference type="EMBL" id="QLG62197.1"/>
    </source>
</evidence>
<feature type="transmembrane region" description="Helical" evidence="1">
    <location>
        <begin position="118"/>
        <end position="137"/>
    </location>
</feature>